<evidence type="ECO:0000313" key="13">
    <source>
        <dbReference type="Proteomes" id="UP001500449"/>
    </source>
</evidence>
<keyword evidence="9" id="KW-0411">Iron-sulfur</keyword>
<name>A0ABN2N1P2_9PSEU</name>
<evidence type="ECO:0000256" key="9">
    <source>
        <dbReference type="ARBA" id="ARBA00023014"/>
    </source>
</evidence>
<dbReference type="Gene3D" id="3.20.20.70">
    <property type="entry name" value="Aldolase class I"/>
    <property type="match status" value="1"/>
</dbReference>
<dbReference type="InterPro" id="IPR023753">
    <property type="entry name" value="FAD/NAD-binding_dom"/>
</dbReference>
<dbReference type="InterPro" id="IPR036188">
    <property type="entry name" value="FAD/NAD-bd_sf"/>
</dbReference>
<keyword evidence="6" id="KW-0479">Metal-binding</keyword>
<keyword evidence="7" id="KW-0560">Oxidoreductase</keyword>
<dbReference type="PANTHER" id="PTHR42917:SF2">
    <property type="entry name" value="2,4-DIENOYL-COA REDUCTASE [(2E)-ENOYL-COA-PRODUCING]"/>
    <property type="match status" value="1"/>
</dbReference>
<dbReference type="InterPro" id="IPR051793">
    <property type="entry name" value="NADH:flavin_oxidoreductase"/>
</dbReference>
<dbReference type="Pfam" id="PF07992">
    <property type="entry name" value="Pyr_redox_2"/>
    <property type="match status" value="1"/>
</dbReference>
<dbReference type="PANTHER" id="PTHR42917">
    <property type="entry name" value="2,4-DIENOYL-COA REDUCTASE"/>
    <property type="match status" value="1"/>
</dbReference>
<evidence type="ECO:0000256" key="8">
    <source>
        <dbReference type="ARBA" id="ARBA00023004"/>
    </source>
</evidence>
<evidence type="ECO:0000256" key="5">
    <source>
        <dbReference type="ARBA" id="ARBA00022643"/>
    </source>
</evidence>
<evidence type="ECO:0000313" key="12">
    <source>
        <dbReference type="EMBL" id="GAA1847888.1"/>
    </source>
</evidence>
<dbReference type="InterPro" id="IPR013785">
    <property type="entry name" value="Aldolase_TIM"/>
</dbReference>
<comment type="cofactor">
    <cofactor evidence="1">
        <name>FMN</name>
        <dbReference type="ChEBI" id="CHEBI:58210"/>
    </cofactor>
</comment>
<evidence type="ECO:0000256" key="4">
    <source>
        <dbReference type="ARBA" id="ARBA00022630"/>
    </source>
</evidence>
<gene>
    <name evidence="12" type="ORF">GCM10009836_29460</name>
</gene>
<dbReference type="Pfam" id="PF00724">
    <property type="entry name" value="Oxidored_FMN"/>
    <property type="match status" value="1"/>
</dbReference>
<keyword evidence="8" id="KW-0408">Iron</keyword>
<sequence>MTSTTTVPSEYPILTSPLRLGPRTAPNRTWMTGHSTHLVKDNTFSQEHIDYYAERAAGGTAVITMEAMAVHPTTQPYEGMRVYAFEPSVVPAYRQMKAALEPYGTLVFAQLWHRGRQTHGVVSRRPVWAPSAVPCGLFREIPHEMTGAEIDEIVEHYVRSARYAVEGGLDGVEIHGVTHGYLLGQFLSPATNHRTDAYGGSLENRMRIVMTILDQIREIVPADMVLGMRISGNEGIENGLGNPEWVEIATRLAATGKLDYLSVTQGSYLDRMKMYAMPPAPRGYQVEDTAAIKRAVGDLPVVVVGRITTPDQAEGILAAGKADFIGMARQLIADPNWLTKAATGQADKIQPCVGTGWCLSTVMSTRLGCAHNPAVGLERTLGTRALAPAAEAKEVAVVGGGLAGLRAAYTAARRGHHVTLFESSDRLGGQVRLLEGTSYAEYVGMVDWLVERVKEEKVTVRLNEYVQGVEGWADEFDHVVIATGAEFLKTGVSAVQPFRWMNDELVVPGMDQFNVYTVEEALRARASEIPNRVVVFDDTGTREALVVAEQLATAGHPVQFVTRLAQVGPDLAGTRDQGPFYSRLRRLGVTFTVRQVIETFDEDRLTLRDLDTGELETRDDVDALVVSTGKQARTELAEEFERAGRRTVSVVGDAMAPRRFFNAVWEAEHAARSI</sequence>
<comment type="cofactor">
    <cofactor evidence="2">
        <name>[4Fe-4S] cluster</name>
        <dbReference type="ChEBI" id="CHEBI:49883"/>
    </cofactor>
</comment>
<dbReference type="SUPFAM" id="SSF51395">
    <property type="entry name" value="FMN-linked oxidoreductases"/>
    <property type="match status" value="1"/>
</dbReference>
<keyword evidence="4" id="KW-0285">Flavoprotein</keyword>
<protein>
    <submittedName>
        <fullName evidence="12">FAD-dependent oxidoreductase</fullName>
    </submittedName>
</protein>
<evidence type="ECO:0000256" key="2">
    <source>
        <dbReference type="ARBA" id="ARBA00001966"/>
    </source>
</evidence>
<feature type="domain" description="FAD/NAD(P)-binding" evidence="11">
    <location>
        <begin position="394"/>
        <end position="641"/>
    </location>
</feature>
<evidence type="ECO:0000256" key="3">
    <source>
        <dbReference type="ARBA" id="ARBA00011048"/>
    </source>
</evidence>
<comment type="caution">
    <text evidence="12">The sequence shown here is derived from an EMBL/GenBank/DDBJ whole genome shotgun (WGS) entry which is preliminary data.</text>
</comment>
<proteinExistence type="inferred from homology"/>
<evidence type="ECO:0000256" key="6">
    <source>
        <dbReference type="ARBA" id="ARBA00022723"/>
    </source>
</evidence>
<evidence type="ECO:0000256" key="7">
    <source>
        <dbReference type="ARBA" id="ARBA00023002"/>
    </source>
</evidence>
<dbReference type="Proteomes" id="UP001500449">
    <property type="component" value="Unassembled WGS sequence"/>
</dbReference>
<comment type="similarity">
    <text evidence="3">In the N-terminal section; belongs to the NADH:flavin oxidoreductase/NADH oxidase family.</text>
</comment>
<reference evidence="12 13" key="1">
    <citation type="journal article" date="2019" name="Int. J. Syst. Evol. Microbiol.">
        <title>The Global Catalogue of Microorganisms (GCM) 10K type strain sequencing project: providing services to taxonomists for standard genome sequencing and annotation.</title>
        <authorList>
            <consortium name="The Broad Institute Genomics Platform"/>
            <consortium name="The Broad Institute Genome Sequencing Center for Infectious Disease"/>
            <person name="Wu L."/>
            <person name="Ma J."/>
        </authorList>
    </citation>
    <scope>NUCLEOTIDE SEQUENCE [LARGE SCALE GENOMIC DNA]</scope>
    <source>
        <strain evidence="12 13">JCM 16009</strain>
    </source>
</reference>
<organism evidence="12 13">
    <name type="scientific">Pseudonocardia ailaonensis</name>
    <dbReference type="NCBI Taxonomy" id="367279"/>
    <lineage>
        <taxon>Bacteria</taxon>
        <taxon>Bacillati</taxon>
        <taxon>Actinomycetota</taxon>
        <taxon>Actinomycetes</taxon>
        <taxon>Pseudonocardiales</taxon>
        <taxon>Pseudonocardiaceae</taxon>
        <taxon>Pseudonocardia</taxon>
    </lineage>
</organism>
<dbReference type="Gene3D" id="3.50.50.60">
    <property type="entry name" value="FAD/NAD(P)-binding domain"/>
    <property type="match status" value="1"/>
</dbReference>
<dbReference type="EMBL" id="BAAAQK010000006">
    <property type="protein sequence ID" value="GAA1847888.1"/>
    <property type="molecule type" value="Genomic_DNA"/>
</dbReference>
<keyword evidence="5" id="KW-0288">FMN</keyword>
<evidence type="ECO:0000256" key="1">
    <source>
        <dbReference type="ARBA" id="ARBA00001917"/>
    </source>
</evidence>
<dbReference type="PRINTS" id="PR00411">
    <property type="entry name" value="PNDRDTASEI"/>
</dbReference>
<evidence type="ECO:0000259" key="11">
    <source>
        <dbReference type="Pfam" id="PF07992"/>
    </source>
</evidence>
<feature type="domain" description="NADH:flavin oxidoreductase/NADH oxidase N-terminal" evidence="10">
    <location>
        <begin position="16"/>
        <end position="347"/>
    </location>
</feature>
<dbReference type="Gene3D" id="3.40.50.720">
    <property type="entry name" value="NAD(P)-binding Rossmann-like Domain"/>
    <property type="match status" value="1"/>
</dbReference>
<keyword evidence="13" id="KW-1185">Reference proteome</keyword>
<dbReference type="RefSeq" id="WP_344416697.1">
    <property type="nucleotide sequence ID" value="NZ_BAAAQK010000006.1"/>
</dbReference>
<dbReference type="InterPro" id="IPR001155">
    <property type="entry name" value="OxRdtase_FMN_N"/>
</dbReference>
<accession>A0ABN2N1P2</accession>
<dbReference type="SUPFAM" id="SSF51905">
    <property type="entry name" value="FAD/NAD(P)-binding domain"/>
    <property type="match status" value="1"/>
</dbReference>
<evidence type="ECO:0000259" key="10">
    <source>
        <dbReference type="Pfam" id="PF00724"/>
    </source>
</evidence>